<evidence type="ECO:0000313" key="1">
    <source>
        <dbReference type="EMBL" id="VIP02573.1"/>
    </source>
</evidence>
<keyword evidence="2" id="KW-1185">Reference proteome</keyword>
<organism evidence="1">
    <name type="scientific">Tuwongella immobilis</name>
    <dbReference type="NCBI Taxonomy" id="692036"/>
    <lineage>
        <taxon>Bacteria</taxon>
        <taxon>Pseudomonadati</taxon>
        <taxon>Planctomycetota</taxon>
        <taxon>Planctomycetia</taxon>
        <taxon>Gemmatales</taxon>
        <taxon>Gemmataceae</taxon>
        <taxon>Tuwongella</taxon>
    </lineage>
</organism>
<dbReference type="KEGG" id="tim:GMBLW1_13870"/>
<accession>A0A6C2YN73</accession>
<dbReference type="EMBL" id="LR586016">
    <property type="protein sequence ID" value="VIP02573.1"/>
    <property type="molecule type" value="Genomic_DNA"/>
</dbReference>
<reference evidence="1" key="1">
    <citation type="submission" date="2019-04" db="EMBL/GenBank/DDBJ databases">
        <authorList>
            <consortium name="Science for Life Laboratories"/>
        </authorList>
    </citation>
    <scope>NUCLEOTIDE SEQUENCE</scope>
    <source>
        <strain evidence="1">MBLW1</strain>
    </source>
</reference>
<dbReference type="AlphaFoldDB" id="A0A6C2YN73"/>
<evidence type="ECO:0000313" key="2">
    <source>
        <dbReference type="Proteomes" id="UP000464378"/>
    </source>
</evidence>
<sequence>MAHSFAPSPHGEFTIIEDERRFETIPIQACLPNAVPKLRHSFAVDTLG</sequence>
<dbReference type="EMBL" id="LR593887">
    <property type="protein sequence ID" value="VTS01808.1"/>
    <property type="molecule type" value="Genomic_DNA"/>
</dbReference>
<proteinExistence type="predicted"/>
<gene>
    <name evidence="1" type="ORF">GMBLW1_13870</name>
</gene>
<name>A0A6C2YN73_9BACT</name>
<dbReference type="Proteomes" id="UP000464378">
    <property type="component" value="Chromosome"/>
</dbReference>
<protein>
    <submittedName>
        <fullName evidence="1">Uncharacterized protein</fullName>
    </submittedName>
</protein>
<dbReference type="InParanoid" id="A0A6C2YN73"/>